<evidence type="ECO:0000313" key="3">
    <source>
        <dbReference type="Proteomes" id="UP000242850"/>
    </source>
</evidence>
<keyword evidence="1" id="KW-1133">Transmembrane helix</keyword>
<dbReference type="AlphaFoldDB" id="A0A1H5RLI3"/>
<keyword evidence="3" id="KW-1185">Reference proteome</keyword>
<protein>
    <recommendedName>
        <fullName evidence="4">DUF3899 domain-containing protein</fullName>
    </recommendedName>
</protein>
<feature type="transmembrane region" description="Helical" evidence="1">
    <location>
        <begin position="12"/>
        <end position="33"/>
    </location>
</feature>
<dbReference type="RefSeq" id="WP_103895054.1">
    <property type="nucleotide sequence ID" value="NZ_FNUK01000001.1"/>
</dbReference>
<evidence type="ECO:0000313" key="2">
    <source>
        <dbReference type="EMBL" id="SEF38568.1"/>
    </source>
</evidence>
<accession>A0A1H5RLI3</accession>
<reference evidence="3" key="1">
    <citation type="submission" date="2016-10" db="EMBL/GenBank/DDBJ databases">
        <authorList>
            <person name="Varghese N."/>
            <person name="Submissions S."/>
        </authorList>
    </citation>
    <scope>NUCLEOTIDE SEQUENCE [LARGE SCALE GENOMIC DNA]</scope>
    <source>
        <strain evidence="3">DSM 5463</strain>
    </source>
</reference>
<name>A0A1H5RLI3_9CLOT</name>
<keyword evidence="1" id="KW-0812">Transmembrane</keyword>
<dbReference type="Proteomes" id="UP000242850">
    <property type="component" value="Unassembled WGS sequence"/>
</dbReference>
<keyword evidence="1" id="KW-0472">Membrane</keyword>
<feature type="transmembrane region" description="Helical" evidence="1">
    <location>
        <begin position="107"/>
        <end position="127"/>
    </location>
</feature>
<dbReference type="OrthoDB" id="1955347at2"/>
<feature type="transmembrane region" description="Helical" evidence="1">
    <location>
        <begin position="45"/>
        <end position="62"/>
    </location>
</feature>
<organism evidence="2 3">
    <name type="scientific">Caloramator fervidus</name>
    <dbReference type="NCBI Taxonomy" id="29344"/>
    <lineage>
        <taxon>Bacteria</taxon>
        <taxon>Bacillati</taxon>
        <taxon>Bacillota</taxon>
        <taxon>Clostridia</taxon>
        <taxon>Eubacteriales</taxon>
        <taxon>Clostridiaceae</taxon>
        <taxon>Caloramator</taxon>
    </lineage>
</organism>
<proteinExistence type="predicted"/>
<dbReference type="EMBL" id="FNUK01000001">
    <property type="protein sequence ID" value="SEF38568.1"/>
    <property type="molecule type" value="Genomic_DNA"/>
</dbReference>
<evidence type="ECO:0000256" key="1">
    <source>
        <dbReference type="SAM" id="Phobius"/>
    </source>
</evidence>
<evidence type="ECO:0008006" key="4">
    <source>
        <dbReference type="Google" id="ProtNLM"/>
    </source>
</evidence>
<sequence>MRRFILQGIKKSFIYSLVSLVLILVVSLIFSFIKGTSFLKLSYTLLYALGAFSSIFSVPYFFKKDEDPKIALYRRKNPLFGFYSIFDNPYAERAELESIEEFKGEGFWIGVFIVLYSILILIFAVLVEKIYY</sequence>
<gene>
    <name evidence="2" type="ORF">SAMN05660865_00018</name>
</gene>